<dbReference type="Gene3D" id="1.10.8.10">
    <property type="entry name" value="DNA helicase RuvA subunit, C-terminal domain"/>
    <property type="match status" value="1"/>
</dbReference>
<evidence type="ECO:0000313" key="8">
    <source>
        <dbReference type="EMBL" id="VAW21762.1"/>
    </source>
</evidence>
<dbReference type="CDD" id="cd02440">
    <property type="entry name" value="AdoMet_MTases"/>
    <property type="match status" value="1"/>
</dbReference>
<evidence type="ECO:0000256" key="2">
    <source>
        <dbReference type="ARBA" id="ARBA00022603"/>
    </source>
</evidence>
<dbReference type="InterPro" id="IPR002052">
    <property type="entry name" value="DNA_methylase_N6_adenine_CS"/>
</dbReference>
<comment type="catalytic activity">
    <reaction evidence="5">
        <text>L-glutaminyl-[peptide chain release factor] + S-adenosyl-L-methionine = N(5)-methyl-L-glutaminyl-[peptide chain release factor] + S-adenosyl-L-homocysteine + H(+)</text>
        <dbReference type="Rhea" id="RHEA:42896"/>
        <dbReference type="Rhea" id="RHEA-COMP:10271"/>
        <dbReference type="Rhea" id="RHEA-COMP:10272"/>
        <dbReference type="ChEBI" id="CHEBI:15378"/>
        <dbReference type="ChEBI" id="CHEBI:30011"/>
        <dbReference type="ChEBI" id="CHEBI:57856"/>
        <dbReference type="ChEBI" id="CHEBI:59789"/>
        <dbReference type="ChEBI" id="CHEBI:61891"/>
        <dbReference type="EC" id="2.1.1.297"/>
    </reaction>
</comment>
<dbReference type="AlphaFoldDB" id="A0A3B0U5K4"/>
<keyword evidence="3 8" id="KW-0808">Transferase</keyword>
<dbReference type="Gene3D" id="3.40.50.150">
    <property type="entry name" value="Vaccinia Virus protein VP39"/>
    <property type="match status" value="1"/>
</dbReference>
<dbReference type="Pfam" id="PF17827">
    <property type="entry name" value="PrmC_N"/>
    <property type="match status" value="1"/>
</dbReference>
<gene>
    <name evidence="8" type="ORF">MNBD_BACTEROID04-696</name>
</gene>
<name>A0A3B0U5K4_9ZZZZ</name>
<dbReference type="InterPro" id="IPR040758">
    <property type="entry name" value="PrmC_N"/>
</dbReference>
<evidence type="ECO:0000259" key="7">
    <source>
        <dbReference type="Pfam" id="PF17827"/>
    </source>
</evidence>
<evidence type="ECO:0000256" key="4">
    <source>
        <dbReference type="ARBA" id="ARBA00022691"/>
    </source>
</evidence>
<dbReference type="GO" id="GO:0003676">
    <property type="term" value="F:nucleic acid binding"/>
    <property type="evidence" value="ECO:0007669"/>
    <property type="project" value="InterPro"/>
</dbReference>
<dbReference type="PROSITE" id="PS00092">
    <property type="entry name" value="N6_MTASE"/>
    <property type="match status" value="1"/>
</dbReference>
<dbReference type="PANTHER" id="PTHR18895">
    <property type="entry name" value="HEMK METHYLTRANSFERASE"/>
    <property type="match status" value="1"/>
</dbReference>
<dbReference type="HAMAP" id="MF_02126">
    <property type="entry name" value="RF_methyltr_PrmC"/>
    <property type="match status" value="1"/>
</dbReference>
<dbReference type="PANTHER" id="PTHR18895:SF74">
    <property type="entry name" value="MTRF1L RELEASE FACTOR GLUTAMINE METHYLTRANSFERASE"/>
    <property type="match status" value="1"/>
</dbReference>
<feature type="domain" description="Methyltransferase small" evidence="6">
    <location>
        <begin position="113"/>
        <end position="201"/>
    </location>
</feature>
<keyword evidence="4" id="KW-0949">S-adenosyl-L-methionine</keyword>
<feature type="domain" description="Release factor glutamine methyltransferase N-terminal" evidence="7">
    <location>
        <begin position="28"/>
        <end position="76"/>
    </location>
</feature>
<dbReference type="SUPFAM" id="SSF53335">
    <property type="entry name" value="S-adenosyl-L-methionine-dependent methyltransferases"/>
    <property type="match status" value="1"/>
</dbReference>
<reference evidence="8" key="1">
    <citation type="submission" date="2018-06" db="EMBL/GenBank/DDBJ databases">
        <authorList>
            <person name="Zhirakovskaya E."/>
        </authorList>
    </citation>
    <scope>NUCLEOTIDE SEQUENCE</scope>
</reference>
<dbReference type="EC" id="2.1.1.297" evidence="1"/>
<evidence type="ECO:0000256" key="3">
    <source>
        <dbReference type="ARBA" id="ARBA00022679"/>
    </source>
</evidence>
<dbReference type="GO" id="GO:0032259">
    <property type="term" value="P:methylation"/>
    <property type="evidence" value="ECO:0007669"/>
    <property type="project" value="UniProtKB-KW"/>
</dbReference>
<dbReference type="Pfam" id="PF05175">
    <property type="entry name" value="MTS"/>
    <property type="match status" value="1"/>
</dbReference>
<dbReference type="EMBL" id="UOER01000105">
    <property type="protein sequence ID" value="VAW21762.1"/>
    <property type="molecule type" value="Genomic_DNA"/>
</dbReference>
<dbReference type="NCBIfam" id="TIGR00536">
    <property type="entry name" value="hemK_fam"/>
    <property type="match status" value="1"/>
</dbReference>
<evidence type="ECO:0000259" key="6">
    <source>
        <dbReference type="Pfam" id="PF05175"/>
    </source>
</evidence>
<dbReference type="InterPro" id="IPR019874">
    <property type="entry name" value="RF_methyltr_PrmC"/>
</dbReference>
<sequence>MKILLFKKYFFSELSNNYPKTEIQSFFNILIEHQLNLTRVEIALNPAIEITKTHLDFLQGALSSLKKSVPIQYIIGETAFYGLPFKVSKNVLIPRPETEELVNWVLNDTKNIKNINILDIGTGSGCIAISIAKNAPNAKIFALDISSKALEIAKENAKLNGVRIQFIEANILDFPKSNEKFDIIISNPPYVRELEKKQMQKNVLENEPHIALFVRDENPLLFYDKIADFALTNLKQNGSIYFEINQYLGKETVTLLKSKGFQNIKLKKDIFDVNRMLKATII</sequence>
<protein>
    <recommendedName>
        <fullName evidence="1">peptide chain release factor N(5)-glutamine methyltransferase</fullName>
        <ecNumber evidence="1">2.1.1.297</ecNumber>
    </recommendedName>
</protein>
<dbReference type="InterPro" id="IPR029063">
    <property type="entry name" value="SAM-dependent_MTases_sf"/>
</dbReference>
<organism evidence="8">
    <name type="scientific">hydrothermal vent metagenome</name>
    <dbReference type="NCBI Taxonomy" id="652676"/>
    <lineage>
        <taxon>unclassified sequences</taxon>
        <taxon>metagenomes</taxon>
        <taxon>ecological metagenomes</taxon>
    </lineage>
</organism>
<dbReference type="InterPro" id="IPR007848">
    <property type="entry name" value="Small_mtfrase_dom"/>
</dbReference>
<evidence type="ECO:0000256" key="5">
    <source>
        <dbReference type="ARBA" id="ARBA00048391"/>
    </source>
</evidence>
<keyword evidence="2 8" id="KW-0489">Methyltransferase</keyword>
<dbReference type="InterPro" id="IPR004556">
    <property type="entry name" value="HemK-like"/>
</dbReference>
<dbReference type="NCBIfam" id="TIGR03534">
    <property type="entry name" value="RF_mod_PrmC"/>
    <property type="match status" value="1"/>
</dbReference>
<accession>A0A3B0U5K4</accession>
<proteinExistence type="inferred from homology"/>
<evidence type="ECO:0000256" key="1">
    <source>
        <dbReference type="ARBA" id="ARBA00012771"/>
    </source>
</evidence>
<dbReference type="InterPro" id="IPR050320">
    <property type="entry name" value="N5-glutamine_MTase"/>
</dbReference>
<dbReference type="GO" id="GO:0102559">
    <property type="term" value="F:peptide chain release factor N(5)-glutamine methyltransferase activity"/>
    <property type="evidence" value="ECO:0007669"/>
    <property type="project" value="UniProtKB-EC"/>
</dbReference>